<dbReference type="Proteomes" id="UP000326532">
    <property type="component" value="Unassembled WGS sequence"/>
</dbReference>
<dbReference type="VEuPathDB" id="FungiDB:BDV34DRAFT_225733"/>
<feature type="chain" id="PRO_5024930242" evidence="1">
    <location>
        <begin position="17"/>
        <end position="70"/>
    </location>
</feature>
<sequence length="70" mass="7657">MRFIYLLLALPSLCLAAPTGAHALPRDLETVAGNEHRTYESKGGHQVSERDVDSVECGGHQAYKRDVDCS</sequence>
<evidence type="ECO:0000313" key="3">
    <source>
        <dbReference type="Proteomes" id="UP000326532"/>
    </source>
</evidence>
<keyword evidence="1" id="KW-0732">Signal</keyword>
<keyword evidence="3" id="KW-1185">Reference proteome</keyword>
<reference evidence="2 3" key="1">
    <citation type="submission" date="2019-04" db="EMBL/GenBank/DDBJ databases">
        <title>Fungal friends and foes A comparative genomics study of 23 Aspergillus species from section Flavi.</title>
        <authorList>
            <consortium name="DOE Joint Genome Institute"/>
            <person name="Kjaerbolling I."/>
            <person name="Vesth T.C."/>
            <person name="Frisvad J.C."/>
            <person name="Nybo J.L."/>
            <person name="Theobald S."/>
            <person name="Kildgaard S."/>
            <person name="Petersen T.I."/>
            <person name="Kuo A."/>
            <person name="Sato A."/>
            <person name="Lyhne E.K."/>
            <person name="Kogle M.E."/>
            <person name="Wiebenga A."/>
            <person name="Kun R.S."/>
            <person name="Lubbers R.J."/>
            <person name="Makela M.R."/>
            <person name="Barry K."/>
            <person name="Chovatia M."/>
            <person name="Clum A."/>
            <person name="Daum C."/>
            <person name="Haridas S."/>
            <person name="He G."/>
            <person name="LaButti K."/>
            <person name="Lipzen A."/>
            <person name="Mondo S."/>
            <person name="Pangilinan J."/>
            <person name="Riley R."/>
            <person name="Salamov A."/>
            <person name="Simmons B.A."/>
            <person name="Magnuson J.K."/>
            <person name="Henrissat B."/>
            <person name="Mortensen U.H."/>
            <person name="Larsen T.O."/>
            <person name="De vries R.P."/>
            <person name="Grigoriev I.V."/>
            <person name="Machida M."/>
            <person name="Baker S.E."/>
            <person name="Andersen M.R."/>
        </authorList>
    </citation>
    <scope>NUCLEOTIDE SEQUENCE [LARGE SCALE GENOMIC DNA]</scope>
    <source>
        <strain evidence="2 3">CBS 117618</strain>
    </source>
</reference>
<proteinExistence type="predicted"/>
<organism evidence="2 3">
    <name type="scientific">Aspergillus parasiticus</name>
    <dbReference type="NCBI Taxonomy" id="5067"/>
    <lineage>
        <taxon>Eukaryota</taxon>
        <taxon>Fungi</taxon>
        <taxon>Dikarya</taxon>
        <taxon>Ascomycota</taxon>
        <taxon>Pezizomycotina</taxon>
        <taxon>Eurotiomycetes</taxon>
        <taxon>Eurotiomycetidae</taxon>
        <taxon>Eurotiales</taxon>
        <taxon>Aspergillaceae</taxon>
        <taxon>Aspergillus</taxon>
        <taxon>Aspergillus subgen. Circumdati</taxon>
    </lineage>
</organism>
<gene>
    <name evidence="2" type="ORF">BDV34DRAFT_225733</name>
</gene>
<dbReference type="EMBL" id="ML734973">
    <property type="protein sequence ID" value="KAB8205124.1"/>
    <property type="molecule type" value="Genomic_DNA"/>
</dbReference>
<accession>A0A5N6DJ62</accession>
<feature type="signal peptide" evidence="1">
    <location>
        <begin position="1"/>
        <end position="16"/>
    </location>
</feature>
<evidence type="ECO:0000256" key="1">
    <source>
        <dbReference type="SAM" id="SignalP"/>
    </source>
</evidence>
<protein>
    <submittedName>
        <fullName evidence="2">Uncharacterized protein</fullName>
    </submittedName>
</protein>
<name>A0A5N6DJ62_ASPPA</name>
<dbReference type="AlphaFoldDB" id="A0A5N6DJ62"/>
<evidence type="ECO:0000313" key="2">
    <source>
        <dbReference type="EMBL" id="KAB8205124.1"/>
    </source>
</evidence>